<protein>
    <submittedName>
        <fullName evidence="2">Heterokaryon incompatibility protein-domain-containing protein</fullName>
    </submittedName>
</protein>
<evidence type="ECO:0000259" key="1">
    <source>
        <dbReference type="Pfam" id="PF06985"/>
    </source>
</evidence>
<dbReference type="PANTHER" id="PTHR33112:SF16">
    <property type="entry name" value="HETEROKARYON INCOMPATIBILITY DOMAIN-CONTAINING PROTEIN"/>
    <property type="match status" value="1"/>
</dbReference>
<dbReference type="Pfam" id="PF06985">
    <property type="entry name" value="HET"/>
    <property type="match status" value="1"/>
</dbReference>
<dbReference type="EMBL" id="JAUIQD010000003">
    <property type="protein sequence ID" value="KAK3356722.1"/>
    <property type="molecule type" value="Genomic_DNA"/>
</dbReference>
<evidence type="ECO:0000313" key="2">
    <source>
        <dbReference type="EMBL" id="KAK3356722.1"/>
    </source>
</evidence>
<dbReference type="AlphaFoldDB" id="A0AAJ0HKT5"/>
<dbReference type="Proteomes" id="UP001275084">
    <property type="component" value="Unassembled WGS sequence"/>
</dbReference>
<gene>
    <name evidence="2" type="ORF">B0T25DRAFT_603262</name>
</gene>
<proteinExistence type="predicted"/>
<evidence type="ECO:0000313" key="3">
    <source>
        <dbReference type="Proteomes" id="UP001275084"/>
    </source>
</evidence>
<sequence length="657" mass="72676">MPDLVTTDKLCETCRQVSPFTVSTVIPMPDGCDEFRYRHLTLEALQQSAKSCPLCHMIARELNRGDEPIDTAGTEQRVILYCDVYPTTEYGPRHVGLVIIQLSDSNRHAYLQAFAETGSEAASSGDVDGRPLHQHADSDESFHQISKWVNDCMQHHPACASVPLASGSLANEFPSRLLDVGADESSTTCILVNRADARGEYVALSYCWGPLAQQLRTLNSNLVDHMTSINLNDMPLTLRQAVVATRKLGQRYLWIDALCIVQDDGVDWKREAPQMGLIYQNAYCTLAAAGSSTSTGGLFHRRDSSAAAVIKIDYHPPSRKESTRSWYLTPQANKFQYILRESAWNSRGWVLQERNLARRIVLFAAGQTFFECIHHSIGEDGLTYYDHSEKRYGSAEMRLGHDWIWCGIVRDYTARHLTYGDDKLFAIEGMAKNLAARTGKRFCAGLCVSALPMHVMWLSAVGGMSRPVWKDGTQVKRAPSWSWAALEGPVMWEGWVSKAKTACQLEIIGDISGLAPDDVRVRDARLSFQGLTVEVERSLQTVAAEGLTSNVQVGGMGYTLGFHSHTACFVLRARSGNLLGWAVFDKGRDDSGPFIAAVVSQNSVMGTPDKSGTGSYNVVILKHMAQVGSERHYIRVGAGELTHLSPVEFHEQRLGIL</sequence>
<comment type="caution">
    <text evidence="2">The sequence shown here is derived from an EMBL/GenBank/DDBJ whole genome shotgun (WGS) entry which is preliminary data.</text>
</comment>
<feature type="domain" description="Heterokaryon incompatibility" evidence="1">
    <location>
        <begin position="201"/>
        <end position="353"/>
    </location>
</feature>
<name>A0AAJ0HKT5_9PEZI</name>
<reference evidence="2" key="2">
    <citation type="submission" date="2023-06" db="EMBL/GenBank/DDBJ databases">
        <authorList>
            <consortium name="Lawrence Berkeley National Laboratory"/>
            <person name="Haridas S."/>
            <person name="Hensen N."/>
            <person name="Bonometti L."/>
            <person name="Westerberg I."/>
            <person name="Brannstrom I.O."/>
            <person name="Guillou S."/>
            <person name="Cros-Aarteil S."/>
            <person name="Calhoun S."/>
            <person name="Kuo A."/>
            <person name="Mondo S."/>
            <person name="Pangilinan J."/>
            <person name="Riley R."/>
            <person name="Labutti K."/>
            <person name="Andreopoulos B."/>
            <person name="Lipzen A."/>
            <person name="Chen C."/>
            <person name="Yanf M."/>
            <person name="Daum C."/>
            <person name="Ng V."/>
            <person name="Clum A."/>
            <person name="Steindorff A."/>
            <person name="Ohm R."/>
            <person name="Martin F."/>
            <person name="Silar P."/>
            <person name="Natvig D."/>
            <person name="Lalanne C."/>
            <person name="Gautier V."/>
            <person name="Ament-Velasquez S.L."/>
            <person name="Kruys A."/>
            <person name="Hutchinson M.I."/>
            <person name="Powell A.J."/>
            <person name="Barry K."/>
            <person name="Miller A.N."/>
            <person name="Grigoriev I.V."/>
            <person name="Debuchy R."/>
            <person name="Gladieux P."/>
            <person name="Thoren M.H."/>
            <person name="Johannesson H."/>
        </authorList>
    </citation>
    <scope>NUCLEOTIDE SEQUENCE</scope>
    <source>
        <strain evidence="2">CBS 955.72</strain>
    </source>
</reference>
<dbReference type="PANTHER" id="PTHR33112">
    <property type="entry name" value="DOMAIN PROTEIN, PUTATIVE-RELATED"/>
    <property type="match status" value="1"/>
</dbReference>
<organism evidence="2 3">
    <name type="scientific">Lasiosphaeria hispida</name>
    <dbReference type="NCBI Taxonomy" id="260671"/>
    <lineage>
        <taxon>Eukaryota</taxon>
        <taxon>Fungi</taxon>
        <taxon>Dikarya</taxon>
        <taxon>Ascomycota</taxon>
        <taxon>Pezizomycotina</taxon>
        <taxon>Sordariomycetes</taxon>
        <taxon>Sordariomycetidae</taxon>
        <taxon>Sordariales</taxon>
        <taxon>Lasiosphaeriaceae</taxon>
        <taxon>Lasiosphaeria</taxon>
    </lineage>
</organism>
<accession>A0AAJ0HKT5</accession>
<reference evidence="2" key="1">
    <citation type="journal article" date="2023" name="Mol. Phylogenet. Evol.">
        <title>Genome-scale phylogeny and comparative genomics of the fungal order Sordariales.</title>
        <authorList>
            <person name="Hensen N."/>
            <person name="Bonometti L."/>
            <person name="Westerberg I."/>
            <person name="Brannstrom I.O."/>
            <person name="Guillou S."/>
            <person name="Cros-Aarteil S."/>
            <person name="Calhoun S."/>
            <person name="Haridas S."/>
            <person name="Kuo A."/>
            <person name="Mondo S."/>
            <person name="Pangilinan J."/>
            <person name="Riley R."/>
            <person name="LaButti K."/>
            <person name="Andreopoulos B."/>
            <person name="Lipzen A."/>
            <person name="Chen C."/>
            <person name="Yan M."/>
            <person name="Daum C."/>
            <person name="Ng V."/>
            <person name="Clum A."/>
            <person name="Steindorff A."/>
            <person name="Ohm R.A."/>
            <person name="Martin F."/>
            <person name="Silar P."/>
            <person name="Natvig D.O."/>
            <person name="Lalanne C."/>
            <person name="Gautier V."/>
            <person name="Ament-Velasquez S.L."/>
            <person name="Kruys A."/>
            <person name="Hutchinson M.I."/>
            <person name="Powell A.J."/>
            <person name="Barry K."/>
            <person name="Miller A.N."/>
            <person name="Grigoriev I.V."/>
            <person name="Debuchy R."/>
            <person name="Gladieux P."/>
            <person name="Hiltunen Thoren M."/>
            <person name="Johannesson H."/>
        </authorList>
    </citation>
    <scope>NUCLEOTIDE SEQUENCE</scope>
    <source>
        <strain evidence="2">CBS 955.72</strain>
    </source>
</reference>
<dbReference type="InterPro" id="IPR010730">
    <property type="entry name" value="HET"/>
</dbReference>
<keyword evidence="3" id="KW-1185">Reference proteome</keyword>